<evidence type="ECO:0000313" key="2">
    <source>
        <dbReference type="EMBL" id="CRL03516.1"/>
    </source>
</evidence>
<name>A0A1J1IVA1_9DIPT</name>
<sequence length="110" mass="12516">MNKKINHVRFTEQEEEKKCEIKSRKEGKLTSAQHGQKKQAPGGNNDVKKLNYRSKEKCLANQHLLENKYDQQLNVLMISNAFMQGKPVKDNHGSVIAGYSLAVAVNYFPI</sequence>
<reference evidence="2 3" key="1">
    <citation type="submission" date="2015-04" db="EMBL/GenBank/DDBJ databases">
        <authorList>
            <person name="Syromyatnikov M.Y."/>
            <person name="Popov V.N."/>
        </authorList>
    </citation>
    <scope>NUCLEOTIDE SEQUENCE [LARGE SCALE GENOMIC DNA]</scope>
</reference>
<feature type="region of interest" description="Disordered" evidence="1">
    <location>
        <begin position="1"/>
        <end position="48"/>
    </location>
</feature>
<dbReference type="Proteomes" id="UP000183832">
    <property type="component" value="Unassembled WGS sequence"/>
</dbReference>
<keyword evidence="3" id="KW-1185">Reference proteome</keyword>
<proteinExistence type="predicted"/>
<evidence type="ECO:0000256" key="1">
    <source>
        <dbReference type="SAM" id="MobiDB-lite"/>
    </source>
</evidence>
<evidence type="ECO:0000313" key="3">
    <source>
        <dbReference type="Proteomes" id="UP000183832"/>
    </source>
</evidence>
<accession>A0A1J1IVA1</accession>
<dbReference type="AlphaFoldDB" id="A0A1J1IVA1"/>
<dbReference type="EMBL" id="CVRI01000059">
    <property type="protein sequence ID" value="CRL03516.1"/>
    <property type="molecule type" value="Genomic_DNA"/>
</dbReference>
<protein>
    <submittedName>
        <fullName evidence="2">CLUMA_CG016846, isoform A</fullName>
    </submittedName>
</protein>
<organism evidence="2 3">
    <name type="scientific">Clunio marinus</name>
    <dbReference type="NCBI Taxonomy" id="568069"/>
    <lineage>
        <taxon>Eukaryota</taxon>
        <taxon>Metazoa</taxon>
        <taxon>Ecdysozoa</taxon>
        <taxon>Arthropoda</taxon>
        <taxon>Hexapoda</taxon>
        <taxon>Insecta</taxon>
        <taxon>Pterygota</taxon>
        <taxon>Neoptera</taxon>
        <taxon>Endopterygota</taxon>
        <taxon>Diptera</taxon>
        <taxon>Nematocera</taxon>
        <taxon>Chironomoidea</taxon>
        <taxon>Chironomidae</taxon>
        <taxon>Clunio</taxon>
    </lineage>
</organism>
<gene>
    <name evidence="2" type="ORF">CLUMA_CG016846</name>
</gene>
<feature type="compositionally biased region" description="Basic and acidic residues" evidence="1">
    <location>
        <begin position="9"/>
        <end position="28"/>
    </location>
</feature>